<feature type="region of interest" description="Disordered" evidence="1">
    <location>
        <begin position="203"/>
        <end position="243"/>
    </location>
</feature>
<dbReference type="AlphaFoldDB" id="A0AAV7UFN5"/>
<evidence type="ECO:0000313" key="2">
    <source>
        <dbReference type="EMBL" id="KAJ1187125.1"/>
    </source>
</evidence>
<feature type="region of interest" description="Disordered" evidence="1">
    <location>
        <begin position="130"/>
        <end position="163"/>
    </location>
</feature>
<sequence length="307" mass="32760">MAARLHARGTPVREGPRISLTFSTMNNRNLSSFYRKDHNFPDMDRIFHSICQEKQVTSVECRFHAATENHCDGALTSCSWAVPRPWGFPPPLGASKLSPLDLGSMGAGPPVAVALSAPAAQAEMVRCRASRPSDTVPDPSHGKCLKSGLQPSPGPLVSAPGASMHRGPVLTAGLVSGVQQCRATWAPSGLGRSPKACIHPCRSSWSGRPHAQPRPQQQARELSRQPGHPPQDSQRGRTPSPRCSLHLTLHWGVGVSLPFHSGPQRKAADHVRFPASVSGGSRVAPGLGPFGSSIFWVPNEWGHPGVS</sequence>
<organism evidence="2 3">
    <name type="scientific">Pleurodeles waltl</name>
    <name type="common">Iberian ribbed newt</name>
    <dbReference type="NCBI Taxonomy" id="8319"/>
    <lineage>
        <taxon>Eukaryota</taxon>
        <taxon>Metazoa</taxon>
        <taxon>Chordata</taxon>
        <taxon>Craniata</taxon>
        <taxon>Vertebrata</taxon>
        <taxon>Euteleostomi</taxon>
        <taxon>Amphibia</taxon>
        <taxon>Batrachia</taxon>
        <taxon>Caudata</taxon>
        <taxon>Salamandroidea</taxon>
        <taxon>Salamandridae</taxon>
        <taxon>Pleurodelinae</taxon>
        <taxon>Pleurodeles</taxon>
    </lineage>
</organism>
<evidence type="ECO:0000313" key="3">
    <source>
        <dbReference type="Proteomes" id="UP001066276"/>
    </source>
</evidence>
<comment type="caution">
    <text evidence="2">The sequence shown here is derived from an EMBL/GenBank/DDBJ whole genome shotgun (WGS) entry which is preliminary data.</text>
</comment>
<protein>
    <submittedName>
        <fullName evidence="2">Uncharacterized protein</fullName>
    </submittedName>
</protein>
<dbReference type="Proteomes" id="UP001066276">
    <property type="component" value="Chromosome 3_1"/>
</dbReference>
<name>A0AAV7UFN5_PLEWA</name>
<accession>A0AAV7UFN5</accession>
<evidence type="ECO:0000256" key="1">
    <source>
        <dbReference type="SAM" id="MobiDB-lite"/>
    </source>
</evidence>
<dbReference type="EMBL" id="JANPWB010000005">
    <property type="protein sequence ID" value="KAJ1187125.1"/>
    <property type="molecule type" value="Genomic_DNA"/>
</dbReference>
<proteinExistence type="predicted"/>
<gene>
    <name evidence="2" type="ORF">NDU88_003904</name>
</gene>
<keyword evidence="3" id="KW-1185">Reference proteome</keyword>
<reference evidence="2" key="1">
    <citation type="journal article" date="2022" name="bioRxiv">
        <title>Sequencing and chromosome-scale assembly of the giantPleurodeles waltlgenome.</title>
        <authorList>
            <person name="Brown T."/>
            <person name="Elewa A."/>
            <person name="Iarovenko S."/>
            <person name="Subramanian E."/>
            <person name="Araus A.J."/>
            <person name="Petzold A."/>
            <person name="Susuki M."/>
            <person name="Suzuki K.-i.T."/>
            <person name="Hayashi T."/>
            <person name="Toyoda A."/>
            <person name="Oliveira C."/>
            <person name="Osipova E."/>
            <person name="Leigh N.D."/>
            <person name="Simon A."/>
            <person name="Yun M.H."/>
        </authorList>
    </citation>
    <scope>NUCLEOTIDE SEQUENCE</scope>
    <source>
        <strain evidence="2">20211129_DDA</strain>
        <tissue evidence="2">Liver</tissue>
    </source>
</reference>